<proteinExistence type="predicted"/>
<feature type="compositionally biased region" description="Acidic residues" evidence="1">
    <location>
        <begin position="121"/>
        <end position="130"/>
    </location>
</feature>
<protein>
    <submittedName>
        <fullName evidence="2">Uncharacterized protein</fullName>
    </submittedName>
</protein>
<organism evidence="2 3">
    <name type="scientific">Bodo saltans</name>
    <name type="common">Flagellated protozoan</name>
    <dbReference type="NCBI Taxonomy" id="75058"/>
    <lineage>
        <taxon>Eukaryota</taxon>
        <taxon>Discoba</taxon>
        <taxon>Euglenozoa</taxon>
        <taxon>Kinetoplastea</taxon>
        <taxon>Metakinetoplastina</taxon>
        <taxon>Eubodonida</taxon>
        <taxon>Bodonidae</taxon>
        <taxon>Bodo</taxon>
    </lineage>
</organism>
<sequence length="981" mass="106985">MAAAANNATTSSMRLMPYHHTRGLLSTLRVFRGDDDDVRRVHVPLSVIIPYWQLLCGVSRSTALFTVVALERDGSISLTKYDDSVGSAEYWEATETISDVADVLLEHGGLHSLIPRLVQVGDEEQDEEHSESETTSVHDIEDSFLLRGGDGAGLGASHDLSPQRFVNTATAELRKAKDEMSRLQASAMPVDGEPTEVFMFPREADIYRAAQRAHKAQQRRGSDASHPGEDRVATPRNTLNTSVPLVVPGGEEIVPAPPDLLRRLDEIDVGGVFVVLNGRQLQEAAEVEANGVAVSVASNVTFGIVHDASAPVSAFASLQAQQQKEKLIFSSACTDQRLHEKVVDAYKTMLRRKDAPPAAVTVDEPWALGPQDNYYFRNIEHHVRQAAYRFDLSLSWRIALLMNMYPEKFEPVYGEQPPEAHAAADASTVEGTDDLFAAGGGLVSRSEGATSSLMGWLNSAPSRGVPPYYLAALQEGQFGQPSHSAVATPGAGGGDESVEDLIPFLAKRCPLVALAAAKGERSLLHANKKAALASERSSSTARKSKVPSSSYGQSGMAASAQSPYEEGFSVQIPMSPGAGSGLQSPQMRVGSLSSQSSSTVVSAAANTVAGGATHFSAEPFQRMLDGALNALSTFPDLVRACIEGKRVVDCELARFVLQTCVIDMTEGQVALADAIESYIRTKTFLVEATSLLTATASLERPFVISPAELMTLRVSTRRLLDTMLRALCEYMHPTSISFECDADEDWNGKRAASAPCNNTAAEHRNALRTISSAISSMFTQGHRLLFPAAFPQQNLIHVLRASVKEPSRCNVREYLQWLCMLRTIARCFDGTPIQPREDFIDSSTEDAAVLREHVEQLYQWSVSSISPAMRWATSYILHNRRRDEERCSFIEDVVHAYWVRTDSVGIVHGIADVVHDGNGGYVDAVQEVAEFIQSLGLDYTDHRYDAASWGVHTTNNWSVLPPRMQRAMRSGFMTHPAFMNE</sequence>
<reference evidence="3" key="1">
    <citation type="submission" date="2015-09" db="EMBL/GenBank/DDBJ databases">
        <authorList>
            <consortium name="Pathogen Informatics"/>
        </authorList>
    </citation>
    <scope>NUCLEOTIDE SEQUENCE [LARGE SCALE GENOMIC DNA]</scope>
    <source>
        <strain evidence="3">Lake Konstanz</strain>
    </source>
</reference>
<dbReference type="Proteomes" id="UP000051952">
    <property type="component" value="Unassembled WGS sequence"/>
</dbReference>
<feature type="compositionally biased region" description="Basic and acidic residues" evidence="1">
    <location>
        <begin position="220"/>
        <end position="233"/>
    </location>
</feature>
<feature type="region of interest" description="Disordered" evidence="1">
    <location>
        <begin position="121"/>
        <end position="140"/>
    </location>
</feature>
<feature type="compositionally biased region" description="Polar residues" evidence="1">
    <location>
        <begin position="535"/>
        <end position="553"/>
    </location>
</feature>
<evidence type="ECO:0000256" key="1">
    <source>
        <dbReference type="SAM" id="MobiDB-lite"/>
    </source>
</evidence>
<evidence type="ECO:0000313" key="2">
    <source>
        <dbReference type="EMBL" id="CUG10115.1"/>
    </source>
</evidence>
<evidence type="ECO:0000313" key="3">
    <source>
        <dbReference type="Proteomes" id="UP000051952"/>
    </source>
</evidence>
<name>A0A0S4IZQ1_BODSA</name>
<feature type="region of interest" description="Disordered" evidence="1">
    <location>
        <begin position="211"/>
        <end position="242"/>
    </location>
</feature>
<keyword evidence="3" id="KW-1185">Reference proteome</keyword>
<accession>A0A0S4IZQ1</accession>
<feature type="region of interest" description="Disordered" evidence="1">
    <location>
        <begin position="530"/>
        <end position="557"/>
    </location>
</feature>
<dbReference type="VEuPathDB" id="TriTrypDB:BSAL_74400"/>
<gene>
    <name evidence="2" type="ORF">BSAL_74400</name>
</gene>
<dbReference type="EMBL" id="CYKH01000651">
    <property type="protein sequence ID" value="CUG10115.1"/>
    <property type="molecule type" value="Genomic_DNA"/>
</dbReference>
<dbReference type="AlphaFoldDB" id="A0A0S4IZQ1"/>